<organism evidence="15 16">
    <name type="scientific">Mycena metata</name>
    <dbReference type="NCBI Taxonomy" id="1033252"/>
    <lineage>
        <taxon>Eukaryota</taxon>
        <taxon>Fungi</taxon>
        <taxon>Dikarya</taxon>
        <taxon>Basidiomycota</taxon>
        <taxon>Agaricomycotina</taxon>
        <taxon>Agaricomycetes</taxon>
        <taxon>Agaricomycetidae</taxon>
        <taxon>Agaricales</taxon>
        <taxon>Marasmiineae</taxon>
        <taxon>Mycenaceae</taxon>
        <taxon>Mycena</taxon>
    </lineage>
</organism>
<dbReference type="Proteomes" id="UP001215598">
    <property type="component" value="Unassembled WGS sequence"/>
</dbReference>
<dbReference type="GO" id="GO:1904423">
    <property type="term" value="C:dehydrodolichyl diphosphate synthase complex"/>
    <property type="evidence" value="ECO:0007669"/>
    <property type="project" value="InterPro"/>
</dbReference>
<evidence type="ECO:0000256" key="3">
    <source>
        <dbReference type="ARBA" id="ARBA00004922"/>
    </source>
</evidence>
<keyword evidence="8" id="KW-0256">Endoplasmic reticulum</keyword>
<evidence type="ECO:0000256" key="12">
    <source>
        <dbReference type="ARBA" id="ARBA00047353"/>
    </source>
</evidence>
<evidence type="ECO:0000256" key="5">
    <source>
        <dbReference type="ARBA" id="ARBA00012596"/>
    </source>
</evidence>
<evidence type="ECO:0000256" key="4">
    <source>
        <dbReference type="ARBA" id="ARBA00005432"/>
    </source>
</evidence>
<dbReference type="InterPro" id="IPR038887">
    <property type="entry name" value="Nus1/NgBR"/>
</dbReference>
<dbReference type="GO" id="GO:0005789">
    <property type="term" value="C:endoplasmic reticulum membrane"/>
    <property type="evidence" value="ECO:0007669"/>
    <property type="project" value="UniProtKB-SubCell"/>
</dbReference>
<dbReference type="Gene3D" id="3.40.1180.10">
    <property type="entry name" value="Decaprenyl diphosphate synthase-like"/>
    <property type="match status" value="1"/>
</dbReference>
<feature type="region of interest" description="Disordered" evidence="13">
    <location>
        <begin position="163"/>
        <end position="184"/>
    </location>
</feature>
<comment type="caution">
    <text evidence="15">The sequence shown here is derived from an EMBL/GenBank/DDBJ whole genome shotgun (WGS) entry which is preliminary data.</text>
</comment>
<keyword evidence="10 14" id="KW-1133">Transmembrane helix</keyword>
<comment type="pathway">
    <text evidence="3">Protein modification; protein glycosylation.</text>
</comment>
<evidence type="ECO:0000313" key="16">
    <source>
        <dbReference type="Proteomes" id="UP001215598"/>
    </source>
</evidence>
<dbReference type="InterPro" id="IPR036424">
    <property type="entry name" value="UPP_synth-like_sf"/>
</dbReference>
<name>A0AAD7KL58_9AGAR</name>
<evidence type="ECO:0000256" key="7">
    <source>
        <dbReference type="ARBA" id="ARBA00022692"/>
    </source>
</evidence>
<feature type="transmembrane region" description="Helical" evidence="14">
    <location>
        <begin position="6"/>
        <end position="24"/>
    </location>
</feature>
<evidence type="ECO:0000256" key="11">
    <source>
        <dbReference type="ARBA" id="ARBA00023136"/>
    </source>
</evidence>
<evidence type="ECO:0000256" key="2">
    <source>
        <dbReference type="ARBA" id="ARBA00004586"/>
    </source>
</evidence>
<feature type="region of interest" description="Disordered" evidence="13">
    <location>
        <begin position="119"/>
        <end position="145"/>
    </location>
</feature>
<dbReference type="PANTHER" id="PTHR21528">
    <property type="entry name" value="DEHYDRODOLICHYL DIPHOSPHATE SYNTHASE COMPLEX SUBUNIT NUS1"/>
    <property type="match status" value="1"/>
</dbReference>
<comment type="similarity">
    <text evidence="4">Belongs to the UPP synthase family.</text>
</comment>
<keyword evidence="11 14" id="KW-0472">Membrane</keyword>
<accession>A0AAD7KL58</accession>
<comment type="cofactor">
    <cofactor evidence="1">
        <name>Mg(2+)</name>
        <dbReference type="ChEBI" id="CHEBI:18420"/>
    </cofactor>
</comment>
<keyword evidence="7 14" id="KW-0812">Transmembrane</keyword>
<evidence type="ECO:0000313" key="15">
    <source>
        <dbReference type="EMBL" id="KAJ7786266.1"/>
    </source>
</evidence>
<sequence>MAILEYVLLRVIHSFHFLVALWLASWRRLRSSTPLPLEVTRRRIPNHLAVLLVPDSIHEPAATLECLLETVNRTIGWCRSAGIQQLTLYDNDGVLMNRADQISQRASISYELNGYESSESDVQYPLTPPSSDYSDSRPLSPEDGFQRETPVITIHLPETIHKKTSRYGLKKRHAEREKSAASQPPLTLCIASRRSSKPAIAAAATLLARRRVHALETEKESELSVGKLNSILEGPNCLPAPDFLIVHHLRPFNYAVPLELHGFPPWQIRLTEIYHSHRQRPLLGWLGLRSKTAESAPQFLTEVDFRTALDEFAGAEMRFGK</sequence>
<dbReference type="PANTHER" id="PTHR21528:SF0">
    <property type="entry name" value="DEHYDRODOLICHYL DIPHOSPHATE SYNTHASE COMPLEX SUBUNIT NUS1"/>
    <property type="match status" value="1"/>
</dbReference>
<dbReference type="GO" id="GO:0045547">
    <property type="term" value="F:ditrans,polycis-polyprenyl diphosphate synthase [(2E,6E)-farnesyl diphosphate specific] activity"/>
    <property type="evidence" value="ECO:0007669"/>
    <property type="project" value="UniProtKB-EC"/>
</dbReference>
<feature type="compositionally biased region" description="Basic residues" evidence="13">
    <location>
        <begin position="163"/>
        <end position="173"/>
    </location>
</feature>
<evidence type="ECO:0000256" key="6">
    <source>
        <dbReference type="ARBA" id="ARBA00022679"/>
    </source>
</evidence>
<reference evidence="15" key="1">
    <citation type="submission" date="2023-03" db="EMBL/GenBank/DDBJ databases">
        <title>Massive genome expansion in bonnet fungi (Mycena s.s.) driven by repeated elements and novel gene families across ecological guilds.</title>
        <authorList>
            <consortium name="Lawrence Berkeley National Laboratory"/>
            <person name="Harder C.B."/>
            <person name="Miyauchi S."/>
            <person name="Viragh M."/>
            <person name="Kuo A."/>
            <person name="Thoen E."/>
            <person name="Andreopoulos B."/>
            <person name="Lu D."/>
            <person name="Skrede I."/>
            <person name="Drula E."/>
            <person name="Henrissat B."/>
            <person name="Morin E."/>
            <person name="Kohler A."/>
            <person name="Barry K."/>
            <person name="LaButti K."/>
            <person name="Morin E."/>
            <person name="Salamov A."/>
            <person name="Lipzen A."/>
            <person name="Mereny Z."/>
            <person name="Hegedus B."/>
            <person name="Baldrian P."/>
            <person name="Stursova M."/>
            <person name="Weitz H."/>
            <person name="Taylor A."/>
            <person name="Grigoriev I.V."/>
            <person name="Nagy L.G."/>
            <person name="Martin F."/>
            <person name="Kauserud H."/>
        </authorList>
    </citation>
    <scope>NUCLEOTIDE SEQUENCE</scope>
    <source>
        <strain evidence="15">CBHHK182m</strain>
    </source>
</reference>
<proteinExistence type="inferred from homology"/>
<keyword evidence="16" id="KW-1185">Reference proteome</keyword>
<evidence type="ECO:0000256" key="10">
    <source>
        <dbReference type="ARBA" id="ARBA00022989"/>
    </source>
</evidence>
<gene>
    <name evidence="15" type="ORF">B0H16DRAFT_1489831</name>
</gene>
<evidence type="ECO:0000256" key="14">
    <source>
        <dbReference type="SAM" id="Phobius"/>
    </source>
</evidence>
<keyword evidence="6" id="KW-0808">Transferase</keyword>
<dbReference type="AlphaFoldDB" id="A0AAD7KL58"/>
<evidence type="ECO:0000256" key="1">
    <source>
        <dbReference type="ARBA" id="ARBA00001946"/>
    </source>
</evidence>
<comment type="subcellular location">
    <subcellularLocation>
        <location evidence="2">Endoplasmic reticulum membrane</location>
    </subcellularLocation>
</comment>
<dbReference type="SUPFAM" id="SSF64005">
    <property type="entry name" value="Undecaprenyl diphosphate synthase"/>
    <property type="match status" value="2"/>
</dbReference>
<protein>
    <recommendedName>
        <fullName evidence="5">ditrans,polycis-polyprenyl diphosphate synthase [(2E,6E)-farnesyldiphosphate specific]</fullName>
        <ecNumber evidence="5">2.5.1.87</ecNumber>
    </recommendedName>
</protein>
<evidence type="ECO:0000256" key="13">
    <source>
        <dbReference type="SAM" id="MobiDB-lite"/>
    </source>
</evidence>
<evidence type="ECO:0000256" key="8">
    <source>
        <dbReference type="ARBA" id="ARBA00022824"/>
    </source>
</evidence>
<comment type="catalytic activity">
    <reaction evidence="12">
        <text>n isopentenyl diphosphate + (2E,6E)-farnesyl diphosphate = a di-trans,poly-cis-polyprenyl diphosphate + n diphosphate</text>
        <dbReference type="Rhea" id="RHEA:53008"/>
        <dbReference type="Rhea" id="RHEA-COMP:19494"/>
        <dbReference type="ChEBI" id="CHEBI:33019"/>
        <dbReference type="ChEBI" id="CHEBI:128769"/>
        <dbReference type="ChEBI" id="CHEBI:136960"/>
        <dbReference type="ChEBI" id="CHEBI:175763"/>
        <dbReference type="EC" id="2.5.1.87"/>
    </reaction>
</comment>
<evidence type="ECO:0000256" key="9">
    <source>
        <dbReference type="ARBA" id="ARBA00022842"/>
    </source>
</evidence>
<dbReference type="EMBL" id="JARKIB010000001">
    <property type="protein sequence ID" value="KAJ7786266.1"/>
    <property type="molecule type" value="Genomic_DNA"/>
</dbReference>
<dbReference type="EC" id="2.5.1.87" evidence="5"/>
<keyword evidence="9" id="KW-0460">Magnesium</keyword>